<evidence type="ECO:0000256" key="4">
    <source>
        <dbReference type="ARBA" id="ARBA00022777"/>
    </source>
</evidence>
<evidence type="ECO:0000256" key="2">
    <source>
        <dbReference type="ARBA" id="ARBA00022679"/>
    </source>
</evidence>
<dbReference type="SUPFAM" id="SSF56112">
    <property type="entry name" value="Protein kinase-like (PK-like)"/>
    <property type="match status" value="1"/>
</dbReference>
<dbReference type="PANTHER" id="PTHR24342">
    <property type="entry name" value="SERINE/THREONINE-PROTEIN KINASE 17"/>
    <property type="match status" value="1"/>
</dbReference>
<feature type="compositionally biased region" description="Polar residues" evidence="8">
    <location>
        <begin position="383"/>
        <end position="393"/>
    </location>
</feature>
<name>A0ABN7RQN1_OIKDI</name>
<keyword evidence="3 6" id="KW-0547">Nucleotide-binding</keyword>
<dbReference type="InterPro" id="IPR008271">
    <property type="entry name" value="Ser/Thr_kinase_AS"/>
</dbReference>
<feature type="compositionally biased region" description="Basic and acidic residues" evidence="8">
    <location>
        <begin position="423"/>
        <end position="433"/>
    </location>
</feature>
<organism evidence="10 11">
    <name type="scientific">Oikopleura dioica</name>
    <name type="common">Tunicate</name>
    <dbReference type="NCBI Taxonomy" id="34765"/>
    <lineage>
        <taxon>Eukaryota</taxon>
        <taxon>Metazoa</taxon>
        <taxon>Chordata</taxon>
        <taxon>Tunicata</taxon>
        <taxon>Appendicularia</taxon>
        <taxon>Copelata</taxon>
        <taxon>Oikopleuridae</taxon>
        <taxon>Oikopleura</taxon>
    </lineage>
</organism>
<feature type="compositionally biased region" description="Basic and acidic residues" evidence="8">
    <location>
        <begin position="446"/>
        <end position="458"/>
    </location>
</feature>
<dbReference type="InterPro" id="IPR011009">
    <property type="entry name" value="Kinase-like_dom_sf"/>
</dbReference>
<keyword evidence="5 6" id="KW-0067">ATP-binding</keyword>
<keyword evidence="11" id="KW-1185">Reference proteome</keyword>
<dbReference type="PANTHER" id="PTHR24342:SF20">
    <property type="entry name" value="MYOSIN LIGHT CHAIN KINASE, SMOOTH MUSCLE"/>
    <property type="match status" value="1"/>
</dbReference>
<evidence type="ECO:0000256" key="7">
    <source>
        <dbReference type="RuleBase" id="RU000304"/>
    </source>
</evidence>
<evidence type="ECO:0000256" key="6">
    <source>
        <dbReference type="PROSITE-ProRule" id="PRU10141"/>
    </source>
</evidence>
<proteinExistence type="inferred from homology"/>
<feature type="region of interest" description="Disordered" evidence="8">
    <location>
        <begin position="418"/>
        <end position="477"/>
    </location>
</feature>
<feature type="compositionally biased region" description="Low complexity" evidence="8">
    <location>
        <begin position="434"/>
        <end position="445"/>
    </location>
</feature>
<protein>
    <submittedName>
        <fullName evidence="10">Oidioi.mRNA.OKI2018_I69.PAR.g9644.t1.cds</fullName>
    </submittedName>
</protein>
<evidence type="ECO:0000259" key="9">
    <source>
        <dbReference type="PROSITE" id="PS50011"/>
    </source>
</evidence>
<evidence type="ECO:0000313" key="10">
    <source>
        <dbReference type="EMBL" id="CAG5080556.1"/>
    </source>
</evidence>
<dbReference type="PROSITE" id="PS00107">
    <property type="entry name" value="PROTEIN_KINASE_ATP"/>
    <property type="match status" value="1"/>
</dbReference>
<feature type="binding site" evidence="6">
    <location>
        <position position="57"/>
    </location>
    <ligand>
        <name>ATP</name>
        <dbReference type="ChEBI" id="CHEBI:30616"/>
    </ligand>
</feature>
<feature type="compositionally biased region" description="Basic and acidic residues" evidence="8">
    <location>
        <begin position="467"/>
        <end position="477"/>
    </location>
</feature>
<feature type="domain" description="Protein kinase" evidence="9">
    <location>
        <begin position="30"/>
        <end position="282"/>
    </location>
</feature>
<dbReference type="PROSITE" id="PS00108">
    <property type="entry name" value="PROTEIN_KINASE_ST"/>
    <property type="match status" value="1"/>
</dbReference>
<reference evidence="10 11" key="1">
    <citation type="submission" date="2021-04" db="EMBL/GenBank/DDBJ databases">
        <authorList>
            <person name="Bliznina A."/>
        </authorList>
    </citation>
    <scope>NUCLEOTIDE SEQUENCE [LARGE SCALE GENOMIC DNA]</scope>
</reference>
<dbReference type="Gene3D" id="3.30.200.20">
    <property type="entry name" value="Phosphorylase Kinase, domain 1"/>
    <property type="match status" value="1"/>
</dbReference>
<dbReference type="InterPro" id="IPR017441">
    <property type="entry name" value="Protein_kinase_ATP_BS"/>
</dbReference>
<keyword evidence="2" id="KW-0808">Transferase</keyword>
<dbReference type="Gene3D" id="1.10.510.10">
    <property type="entry name" value="Transferase(Phosphotransferase) domain 1"/>
    <property type="match status" value="1"/>
</dbReference>
<keyword evidence="4" id="KW-0418">Kinase</keyword>
<dbReference type="PROSITE" id="PS50011">
    <property type="entry name" value="PROTEIN_KINASE_DOM"/>
    <property type="match status" value="1"/>
</dbReference>
<evidence type="ECO:0000256" key="1">
    <source>
        <dbReference type="ARBA" id="ARBA00022527"/>
    </source>
</evidence>
<gene>
    <name evidence="10" type="ORF">OKIOD_LOCUS1202</name>
</gene>
<evidence type="ECO:0000256" key="8">
    <source>
        <dbReference type="SAM" id="MobiDB-lite"/>
    </source>
</evidence>
<evidence type="ECO:0000256" key="3">
    <source>
        <dbReference type="ARBA" id="ARBA00022741"/>
    </source>
</evidence>
<evidence type="ECO:0000256" key="5">
    <source>
        <dbReference type="ARBA" id="ARBA00022840"/>
    </source>
</evidence>
<accession>A0ABN7RQN1</accession>
<dbReference type="Pfam" id="PF00069">
    <property type="entry name" value="Pkinase"/>
    <property type="match status" value="1"/>
</dbReference>
<sequence>MAYSRRYGLGRSKETEVKPEIIDEEVESQYNFGPVLGRGAFGVVTRASKDGTEFAIKTLKCVRLQQRKDAEREIAILQQLDHKNVCRLTAARKSGRNIFMIMELCTGGELFDKVAQDHLLKETTVTEYLRQICQALSYLHSKNILHLDLKPENVVMARPDCDTIKIIDFGGAQFFTKGKAVRTMFGTREYMAPETLSFEPVELTTDMWSVGVLAYNLLSGLSPFAGDDDNETECNIQNCEWDFDEEEFDKVSDEAKDFISNLLVFGTNDRLNADRALEHPWLKTIKRIEEGPEQKFERSLSVSLIDNLKALIARRRWKRAGTAISLLGRISGSLTTPPAGISSLKSTPDPPHKADIITEDEKENHKENISEKTQLINDDKRLSANQNSNNNTRIPAIEKKEEKKENLMSNIAQDIFSSMKFKPPQEDQARKISSESFESSESGISIDHDSKSSDHIKPLADPLSKAKAPERKDSGKE</sequence>
<evidence type="ECO:0000313" key="11">
    <source>
        <dbReference type="Proteomes" id="UP001158576"/>
    </source>
</evidence>
<feature type="region of interest" description="Disordered" evidence="8">
    <location>
        <begin position="337"/>
        <end position="403"/>
    </location>
</feature>
<dbReference type="SMART" id="SM00220">
    <property type="entry name" value="S_TKc"/>
    <property type="match status" value="1"/>
</dbReference>
<dbReference type="InterPro" id="IPR000719">
    <property type="entry name" value="Prot_kinase_dom"/>
</dbReference>
<dbReference type="EMBL" id="OU015568">
    <property type="protein sequence ID" value="CAG5080556.1"/>
    <property type="molecule type" value="Genomic_DNA"/>
</dbReference>
<keyword evidence="1 7" id="KW-0723">Serine/threonine-protein kinase</keyword>
<dbReference type="Proteomes" id="UP001158576">
    <property type="component" value="Chromosome PAR"/>
</dbReference>
<comment type="similarity">
    <text evidence="7">Belongs to the protein kinase superfamily.</text>
</comment>